<feature type="transmembrane region" description="Helical" evidence="6">
    <location>
        <begin position="266"/>
        <end position="285"/>
    </location>
</feature>
<evidence type="ECO:0000256" key="4">
    <source>
        <dbReference type="ARBA" id="ARBA00022989"/>
    </source>
</evidence>
<dbReference type="InterPro" id="IPR004680">
    <property type="entry name" value="Cit_transptr-like_dom"/>
</dbReference>
<keyword evidence="2" id="KW-0813">Transport</keyword>
<dbReference type="Pfam" id="PF03600">
    <property type="entry name" value="CitMHS"/>
    <property type="match status" value="1"/>
</dbReference>
<feature type="transmembrane region" description="Helical" evidence="6">
    <location>
        <begin position="113"/>
        <end position="130"/>
    </location>
</feature>
<feature type="transmembrane region" description="Helical" evidence="6">
    <location>
        <begin position="7"/>
        <end position="34"/>
    </location>
</feature>
<evidence type="ECO:0000256" key="2">
    <source>
        <dbReference type="ARBA" id="ARBA00022448"/>
    </source>
</evidence>
<dbReference type="AlphaFoldDB" id="A0A5F0DC45"/>
<evidence type="ECO:0000313" key="9">
    <source>
        <dbReference type="Proteomes" id="UP000297654"/>
    </source>
</evidence>
<organism evidence="8 9">
    <name type="scientific">Cryobacterium luteum</name>
    <dbReference type="NCBI Taxonomy" id="1424661"/>
    <lineage>
        <taxon>Bacteria</taxon>
        <taxon>Bacillati</taxon>
        <taxon>Actinomycetota</taxon>
        <taxon>Actinomycetes</taxon>
        <taxon>Micrococcales</taxon>
        <taxon>Microbacteriaceae</taxon>
        <taxon>Cryobacterium</taxon>
    </lineage>
</organism>
<comment type="subcellular location">
    <subcellularLocation>
        <location evidence="1">Membrane</location>
        <topology evidence="1">Multi-pass membrane protein</topology>
    </subcellularLocation>
</comment>
<comment type="caution">
    <text evidence="8">The sequence shown here is derived from an EMBL/GenBank/DDBJ whole genome shotgun (WGS) entry which is preliminary data.</text>
</comment>
<reference evidence="8 9" key="1">
    <citation type="submission" date="2019-03" db="EMBL/GenBank/DDBJ databases">
        <title>Genomics of glacier-inhabiting Cryobacterium strains.</title>
        <authorList>
            <person name="Liu Q."/>
            <person name="Xin Y.-H."/>
        </authorList>
    </citation>
    <scope>NUCLEOTIDE SEQUENCE [LARGE SCALE GENOMIC DNA]</scope>
    <source>
        <strain evidence="8 9">Hh15</strain>
    </source>
</reference>
<gene>
    <name evidence="8" type="ORF">E3O10_03450</name>
</gene>
<evidence type="ECO:0000313" key="8">
    <source>
        <dbReference type="EMBL" id="TFB93499.1"/>
    </source>
</evidence>
<dbReference type="OrthoDB" id="5329450at2"/>
<feature type="transmembrane region" description="Helical" evidence="6">
    <location>
        <begin position="137"/>
        <end position="154"/>
    </location>
</feature>
<feature type="transmembrane region" description="Helical" evidence="6">
    <location>
        <begin position="321"/>
        <end position="338"/>
    </location>
</feature>
<sequence>MLSILGYATIAIILALLLKQYVAAVIALAVVPILAALVAGNSPLEIAGFIQDGLSGVVGVTAMFVFAILFFGVMRDAGLFDPVINRIVKLAGSAPATVTVATTALAIVAHLDGAGATTFLIAIPAMLPLYERLGMSRLVLTTCVGLGAGVMNLMPWAGPTARAAATINVDANEIWVPLIPAQIAGILMSLGVAYLLGRREAHRLERAALGDFSPAPRWFGWSGARGGDAAGIRSRPMATELSSEPTSGGVATDQAALQSTLLRPKLMWVNTILLVATLATLITAVASPAMVFMVAASLALVINYPGLQIQSERFDAHAKGAMLMASTLLAAGVLLGVLEGSGMIDAMATSTALLIPDAIMPALPLIVGIIGVPLSLVFGPDAYYFGFLPVLVGVGDQFGISALHLAQASVIGEETMGFPISPLTGAFYLLVGLGQVDIGRHIRHMIGWAWLVSLGMLAVAIATGVIPLWAA</sequence>
<feature type="transmembrane region" description="Helical" evidence="6">
    <location>
        <begin position="54"/>
        <end position="75"/>
    </location>
</feature>
<evidence type="ECO:0000256" key="1">
    <source>
        <dbReference type="ARBA" id="ARBA00004141"/>
    </source>
</evidence>
<feature type="transmembrane region" description="Helical" evidence="6">
    <location>
        <begin position="174"/>
        <end position="196"/>
    </location>
</feature>
<feature type="transmembrane region" description="Helical" evidence="6">
    <location>
        <begin position="87"/>
        <end position="107"/>
    </location>
</feature>
<keyword evidence="4 6" id="KW-1133">Transmembrane helix</keyword>
<dbReference type="PANTHER" id="PTHR30354">
    <property type="entry name" value="GNT FAMILY GLUCONATE TRANSPORTER"/>
    <property type="match status" value="1"/>
</dbReference>
<feature type="domain" description="Citrate transporter-like" evidence="7">
    <location>
        <begin position="14"/>
        <end position="412"/>
    </location>
</feature>
<protein>
    <submittedName>
        <fullName evidence="8">Citrate transporter</fullName>
    </submittedName>
</protein>
<keyword evidence="5 6" id="KW-0472">Membrane</keyword>
<keyword evidence="3 6" id="KW-0812">Transmembrane</keyword>
<evidence type="ECO:0000256" key="3">
    <source>
        <dbReference type="ARBA" id="ARBA00022692"/>
    </source>
</evidence>
<keyword evidence="9" id="KW-1185">Reference proteome</keyword>
<name>A0A5F0DC45_9MICO</name>
<dbReference type="GO" id="GO:0005886">
    <property type="term" value="C:plasma membrane"/>
    <property type="evidence" value="ECO:0007669"/>
    <property type="project" value="TreeGrafter"/>
</dbReference>
<feature type="transmembrane region" description="Helical" evidence="6">
    <location>
        <begin position="358"/>
        <end position="378"/>
    </location>
</feature>
<dbReference type="PANTHER" id="PTHR30354:SF26">
    <property type="entry name" value="TRANSPORTER, PUTATIVE-RELATED"/>
    <property type="match status" value="1"/>
</dbReference>
<evidence type="ECO:0000259" key="7">
    <source>
        <dbReference type="Pfam" id="PF03600"/>
    </source>
</evidence>
<feature type="transmembrane region" description="Helical" evidence="6">
    <location>
        <begin position="385"/>
        <end position="406"/>
    </location>
</feature>
<evidence type="ECO:0000256" key="6">
    <source>
        <dbReference type="SAM" id="Phobius"/>
    </source>
</evidence>
<feature type="transmembrane region" description="Helical" evidence="6">
    <location>
        <begin position="291"/>
        <end position="309"/>
    </location>
</feature>
<dbReference type="EMBL" id="SOFF01000012">
    <property type="protein sequence ID" value="TFB93499.1"/>
    <property type="molecule type" value="Genomic_DNA"/>
</dbReference>
<proteinExistence type="predicted"/>
<feature type="transmembrane region" description="Helical" evidence="6">
    <location>
        <begin position="418"/>
        <end position="436"/>
    </location>
</feature>
<dbReference type="InterPro" id="IPR003474">
    <property type="entry name" value="Glcn_transporter"/>
</dbReference>
<dbReference type="GO" id="GO:0015128">
    <property type="term" value="F:gluconate transmembrane transporter activity"/>
    <property type="evidence" value="ECO:0007669"/>
    <property type="project" value="InterPro"/>
</dbReference>
<dbReference type="Proteomes" id="UP000297654">
    <property type="component" value="Unassembled WGS sequence"/>
</dbReference>
<accession>A0A5F0DC45</accession>
<feature type="transmembrane region" description="Helical" evidence="6">
    <location>
        <begin position="448"/>
        <end position="470"/>
    </location>
</feature>
<evidence type="ECO:0000256" key="5">
    <source>
        <dbReference type="ARBA" id="ARBA00023136"/>
    </source>
</evidence>